<dbReference type="EMBL" id="LT559118">
    <property type="protein sequence ID" value="SBO92142.1"/>
    <property type="molecule type" value="Genomic_DNA"/>
</dbReference>
<dbReference type="GO" id="GO:0032787">
    <property type="term" value="P:monocarboxylic acid metabolic process"/>
    <property type="evidence" value="ECO:0007669"/>
    <property type="project" value="UniProtKB-ARBA"/>
</dbReference>
<dbReference type="PRINTS" id="PR00080">
    <property type="entry name" value="SDRFAMILY"/>
</dbReference>
<evidence type="ECO:0000256" key="1">
    <source>
        <dbReference type="ARBA" id="ARBA00006484"/>
    </source>
</evidence>
<evidence type="ECO:0000313" key="4">
    <source>
        <dbReference type="EMBL" id="SBO92142.1"/>
    </source>
</evidence>
<dbReference type="InterPro" id="IPR036291">
    <property type="entry name" value="NAD(P)-bd_dom_sf"/>
</dbReference>
<organism evidence="4">
    <name type="scientific">Nonomuraea gerenzanensis</name>
    <dbReference type="NCBI Taxonomy" id="93944"/>
    <lineage>
        <taxon>Bacteria</taxon>
        <taxon>Bacillati</taxon>
        <taxon>Actinomycetota</taxon>
        <taxon>Actinomycetes</taxon>
        <taxon>Streptosporangiales</taxon>
        <taxon>Streptosporangiaceae</taxon>
        <taxon>Nonomuraea</taxon>
    </lineage>
</organism>
<dbReference type="Gene3D" id="3.40.50.720">
    <property type="entry name" value="NAD(P)-binding Rossmann-like Domain"/>
    <property type="match status" value="1"/>
</dbReference>
<feature type="domain" description="Ketoreductase" evidence="3">
    <location>
        <begin position="27"/>
        <end position="212"/>
    </location>
</feature>
<dbReference type="PANTHER" id="PTHR42879">
    <property type="entry name" value="3-OXOACYL-(ACYL-CARRIER-PROTEIN) REDUCTASE"/>
    <property type="match status" value="1"/>
</dbReference>
<dbReference type="InterPro" id="IPR020904">
    <property type="entry name" value="Sc_DH/Rdtase_CS"/>
</dbReference>
<evidence type="ECO:0000259" key="3">
    <source>
        <dbReference type="SMART" id="SM00822"/>
    </source>
</evidence>
<keyword evidence="2 4" id="KW-0560">Oxidoreductase</keyword>
<name>A0A1M4E003_9ACTN</name>
<dbReference type="InterPro" id="IPR057326">
    <property type="entry name" value="KR_dom"/>
</dbReference>
<sequence length="268" mass="26707">MASARPPSDAPAGGAGPRADDAARLARVALVTGSTRGIGRAVATTLAVRGHTVVVHGREEERAAKAAAEVAAETGGAVDSVAGEVGELAQVSAMMRRIYERHGRLDGLVVNAGVHEAGLLGMTGQATIERLFQVNAVGATHTLQAALRLLRRGSAPAVVLVASVMGRAGGPGQAVYSATKAAIIGLTMAAAKELGPSGVRVNAVAPGYIRTDLLGTLGDDARAGVVAATPLRRLGEPGDVAAAVAFLLSPQAGFVTGQVLGVDGGLVP</sequence>
<dbReference type="PROSITE" id="PS00061">
    <property type="entry name" value="ADH_SHORT"/>
    <property type="match status" value="1"/>
</dbReference>
<dbReference type="EC" id="1.1.1.100" evidence="4"/>
<dbReference type="SUPFAM" id="SSF51735">
    <property type="entry name" value="NAD(P)-binding Rossmann-fold domains"/>
    <property type="match status" value="1"/>
</dbReference>
<protein>
    <submittedName>
        <fullName evidence="4">3-oxoacyl-[acyl-carrier protein] reductase</fullName>
        <ecNumber evidence="4">1.1.1.100</ecNumber>
    </submittedName>
</protein>
<dbReference type="PANTHER" id="PTHR42879:SF2">
    <property type="entry name" value="3-OXOACYL-[ACYL-CARRIER-PROTEIN] REDUCTASE FABG"/>
    <property type="match status" value="1"/>
</dbReference>
<reference evidence="4" key="1">
    <citation type="submission" date="2016-04" db="EMBL/GenBank/DDBJ databases">
        <authorList>
            <person name="Evans L.H."/>
            <person name="Alamgir A."/>
            <person name="Owens N."/>
            <person name="Weber N.D."/>
            <person name="Virtaneva K."/>
            <person name="Barbian K."/>
            <person name="Babar A."/>
            <person name="Rosenke K."/>
        </authorList>
    </citation>
    <scope>NUCLEOTIDE SEQUENCE</scope>
    <source>
        <strain evidence="4">Nono1</strain>
    </source>
</reference>
<dbReference type="RefSeq" id="WP_225271424.1">
    <property type="nucleotide sequence ID" value="NZ_CP084058.1"/>
</dbReference>
<gene>
    <name evidence="4" type="ORF">BN4615_P1656</name>
</gene>
<dbReference type="AlphaFoldDB" id="A0A1M4E003"/>
<accession>A0A1M4E003</accession>
<dbReference type="FunFam" id="3.40.50.720:FF:000084">
    <property type="entry name" value="Short-chain dehydrogenase reductase"/>
    <property type="match status" value="1"/>
</dbReference>
<dbReference type="Pfam" id="PF13561">
    <property type="entry name" value="adh_short_C2"/>
    <property type="match status" value="1"/>
</dbReference>
<dbReference type="InterPro" id="IPR050259">
    <property type="entry name" value="SDR"/>
</dbReference>
<dbReference type="PRINTS" id="PR00081">
    <property type="entry name" value="GDHRDH"/>
</dbReference>
<dbReference type="GO" id="GO:0004316">
    <property type="term" value="F:3-oxoacyl-[acyl-carrier-protein] reductase (NADPH) activity"/>
    <property type="evidence" value="ECO:0007669"/>
    <property type="project" value="UniProtKB-EC"/>
</dbReference>
<dbReference type="InterPro" id="IPR002347">
    <property type="entry name" value="SDR_fam"/>
</dbReference>
<proteinExistence type="inferred from homology"/>
<dbReference type="SMART" id="SM00822">
    <property type="entry name" value="PKS_KR"/>
    <property type="match status" value="1"/>
</dbReference>
<comment type="similarity">
    <text evidence="1">Belongs to the short-chain dehydrogenases/reductases (SDR) family.</text>
</comment>
<evidence type="ECO:0000256" key="2">
    <source>
        <dbReference type="ARBA" id="ARBA00023002"/>
    </source>
</evidence>